<keyword evidence="2" id="KW-0540">Nuclease</keyword>
<keyword evidence="2" id="KW-0378">Hydrolase</keyword>
<name>A0ABW6NL57_9NOCA</name>
<dbReference type="Pfam" id="PF13391">
    <property type="entry name" value="HNH_2"/>
    <property type="match status" value="1"/>
</dbReference>
<dbReference type="GO" id="GO:0004519">
    <property type="term" value="F:endonuclease activity"/>
    <property type="evidence" value="ECO:0007669"/>
    <property type="project" value="UniProtKB-KW"/>
</dbReference>
<accession>A0ABW6NL57</accession>
<evidence type="ECO:0000259" key="1">
    <source>
        <dbReference type="Pfam" id="PF13391"/>
    </source>
</evidence>
<gene>
    <name evidence="2" type="ORF">ACFYTH_18940</name>
</gene>
<organism evidence="2 3">
    <name type="scientific">Nocardia africana</name>
    <dbReference type="NCBI Taxonomy" id="134964"/>
    <lineage>
        <taxon>Bacteria</taxon>
        <taxon>Bacillati</taxon>
        <taxon>Actinomycetota</taxon>
        <taxon>Actinomycetes</taxon>
        <taxon>Mycobacteriales</taxon>
        <taxon>Nocardiaceae</taxon>
        <taxon>Nocardia</taxon>
    </lineage>
</organism>
<feature type="domain" description="HNH nuclease" evidence="1">
    <location>
        <begin position="220"/>
        <end position="269"/>
    </location>
</feature>
<proteinExistence type="predicted"/>
<reference evidence="2 3" key="1">
    <citation type="submission" date="2024-10" db="EMBL/GenBank/DDBJ databases">
        <title>The Natural Products Discovery Center: Release of the First 8490 Sequenced Strains for Exploring Actinobacteria Biosynthetic Diversity.</title>
        <authorList>
            <person name="Kalkreuter E."/>
            <person name="Kautsar S.A."/>
            <person name="Yang D."/>
            <person name="Bader C.D."/>
            <person name="Teijaro C.N."/>
            <person name="Fluegel L."/>
            <person name="Davis C.M."/>
            <person name="Simpson J.R."/>
            <person name="Lauterbach L."/>
            <person name="Steele A.D."/>
            <person name="Gui C."/>
            <person name="Meng S."/>
            <person name="Li G."/>
            <person name="Viehrig K."/>
            <person name="Ye F."/>
            <person name="Su P."/>
            <person name="Kiefer A.F."/>
            <person name="Nichols A."/>
            <person name="Cepeda A.J."/>
            <person name="Yan W."/>
            <person name="Fan B."/>
            <person name="Jiang Y."/>
            <person name="Adhikari A."/>
            <person name="Zheng C.-J."/>
            <person name="Schuster L."/>
            <person name="Cowan T.M."/>
            <person name="Smanski M.J."/>
            <person name="Chevrette M.G."/>
            <person name="De Carvalho L.P.S."/>
            <person name="Shen B."/>
        </authorList>
    </citation>
    <scope>NUCLEOTIDE SEQUENCE [LARGE SCALE GENOMIC DNA]</scope>
    <source>
        <strain evidence="2 3">NPDC004550</strain>
    </source>
</reference>
<evidence type="ECO:0000313" key="3">
    <source>
        <dbReference type="Proteomes" id="UP001601521"/>
    </source>
</evidence>
<evidence type="ECO:0000313" key="2">
    <source>
        <dbReference type="EMBL" id="MFF0455447.1"/>
    </source>
</evidence>
<sequence>MSEFDVQGERRAWLALLKQDYRRLDVDTRYDDDAANHYSWDNRVPNHLQVKVGDIIAVWDEHELLGISVIESIEHGTGTKVVSRCPHCKKTNLERRKTLTPEYRCYNCKKTFNEPVLETVDVETFRSNHGQSWVPLPGTLRAEDLRALCKKTRSQNSFRELQWAPFLTAIRLTSSFGNPLVPLEATAAQLRGGHTIRPVRVRIGQTGFRAELLRRFGPKCAFSGSLPEPALDACHLYSYADVGHHDPHGGILLRRDLHTLFDRGLIAVDGDSRIDVTLELRKFQIYANLHGKGFEIEPDGKQKQWLQLHWHEFRK</sequence>
<keyword evidence="2" id="KW-0255">Endonuclease</keyword>
<dbReference type="Proteomes" id="UP001601521">
    <property type="component" value="Unassembled WGS sequence"/>
</dbReference>
<protein>
    <submittedName>
        <fullName evidence="2">HNH endonuclease</fullName>
    </submittedName>
</protein>
<dbReference type="InterPro" id="IPR003615">
    <property type="entry name" value="HNH_nuc"/>
</dbReference>
<comment type="caution">
    <text evidence="2">The sequence shown here is derived from an EMBL/GenBank/DDBJ whole genome shotgun (WGS) entry which is preliminary data.</text>
</comment>
<dbReference type="EMBL" id="JBIALX010000007">
    <property type="protein sequence ID" value="MFF0455447.1"/>
    <property type="molecule type" value="Genomic_DNA"/>
</dbReference>
<keyword evidence="3" id="KW-1185">Reference proteome</keyword>
<dbReference type="RefSeq" id="WP_387252354.1">
    <property type="nucleotide sequence ID" value="NZ_JBIALX010000007.1"/>
</dbReference>